<accession>A0A1H2AK31</accession>
<dbReference type="Pfam" id="PF12802">
    <property type="entry name" value="MarR_2"/>
    <property type="match status" value="1"/>
</dbReference>
<keyword evidence="3" id="KW-0238">DNA-binding</keyword>
<keyword evidence="4" id="KW-1185">Reference proteome</keyword>
<evidence type="ECO:0000313" key="3">
    <source>
        <dbReference type="EMBL" id="SDT46197.1"/>
    </source>
</evidence>
<reference evidence="3 4" key="1">
    <citation type="submission" date="2016-10" db="EMBL/GenBank/DDBJ databases">
        <authorList>
            <person name="de Groot N.N."/>
        </authorList>
    </citation>
    <scope>NUCLEOTIDE SEQUENCE [LARGE SCALE GENOMIC DNA]</scope>
    <source>
        <strain evidence="3 4">DSM 21800</strain>
    </source>
</reference>
<name>A0A1H2AK31_9ACTN</name>
<evidence type="ECO:0000313" key="4">
    <source>
        <dbReference type="Proteomes" id="UP000199103"/>
    </source>
</evidence>
<dbReference type="PROSITE" id="PS50995">
    <property type="entry name" value="HTH_MARR_2"/>
    <property type="match status" value="1"/>
</dbReference>
<dbReference type="GO" id="GO:0003677">
    <property type="term" value="F:DNA binding"/>
    <property type="evidence" value="ECO:0007669"/>
    <property type="project" value="UniProtKB-KW"/>
</dbReference>
<dbReference type="AlphaFoldDB" id="A0A1H2AK31"/>
<organism evidence="3 4">
    <name type="scientific">Microlunatus soli</name>
    <dbReference type="NCBI Taxonomy" id="630515"/>
    <lineage>
        <taxon>Bacteria</taxon>
        <taxon>Bacillati</taxon>
        <taxon>Actinomycetota</taxon>
        <taxon>Actinomycetes</taxon>
        <taxon>Propionibacteriales</taxon>
        <taxon>Propionibacteriaceae</taxon>
        <taxon>Microlunatus</taxon>
    </lineage>
</organism>
<proteinExistence type="predicted"/>
<dbReference type="Gene3D" id="1.10.10.10">
    <property type="entry name" value="Winged helix-like DNA-binding domain superfamily/Winged helix DNA-binding domain"/>
    <property type="match status" value="1"/>
</dbReference>
<dbReference type="PANTHER" id="PTHR33164:SF57">
    <property type="entry name" value="MARR-FAMILY TRANSCRIPTIONAL REGULATOR"/>
    <property type="match status" value="1"/>
</dbReference>
<gene>
    <name evidence="3" type="ORF">SAMN04489812_5996</name>
</gene>
<dbReference type="PANTHER" id="PTHR33164">
    <property type="entry name" value="TRANSCRIPTIONAL REGULATOR, MARR FAMILY"/>
    <property type="match status" value="1"/>
</dbReference>
<dbReference type="InterPro" id="IPR036388">
    <property type="entry name" value="WH-like_DNA-bd_sf"/>
</dbReference>
<dbReference type="GO" id="GO:0006950">
    <property type="term" value="P:response to stress"/>
    <property type="evidence" value="ECO:0007669"/>
    <property type="project" value="TreeGrafter"/>
</dbReference>
<evidence type="ECO:0000259" key="2">
    <source>
        <dbReference type="PROSITE" id="PS50995"/>
    </source>
</evidence>
<feature type="domain" description="HTH marR-type" evidence="2">
    <location>
        <begin position="8"/>
        <end position="138"/>
    </location>
</feature>
<dbReference type="EMBL" id="LT629772">
    <property type="protein sequence ID" value="SDT46197.1"/>
    <property type="molecule type" value="Genomic_DNA"/>
</dbReference>
<dbReference type="Proteomes" id="UP000199103">
    <property type="component" value="Chromosome I"/>
</dbReference>
<dbReference type="InterPro" id="IPR036390">
    <property type="entry name" value="WH_DNA-bd_sf"/>
</dbReference>
<dbReference type="OrthoDB" id="122135at2"/>
<dbReference type="GO" id="GO:0003700">
    <property type="term" value="F:DNA-binding transcription factor activity"/>
    <property type="evidence" value="ECO:0007669"/>
    <property type="project" value="InterPro"/>
</dbReference>
<protein>
    <submittedName>
        <fullName evidence="3">DNA-binding transcriptional regulator, MarR family</fullName>
    </submittedName>
</protein>
<sequence>MGLDRDQAATLLESLVSLSRTTRIIAHRDAEKSVSGTPIALLHFVRDADPRLGDLAEKLQVKPSVASRAVAALESDGLVVRVPDPDDARACRVHLTDTGRAHLQRRQDRALDLVSQAFADWSTEDAAQSVRLLQRLEESVVTWVNQMRLADDKGIDPLAAPDIRPTTPPADGVPPDDSEIPASTSRTALEKTTA</sequence>
<dbReference type="InterPro" id="IPR039422">
    <property type="entry name" value="MarR/SlyA-like"/>
</dbReference>
<feature type="region of interest" description="Disordered" evidence="1">
    <location>
        <begin position="155"/>
        <end position="194"/>
    </location>
</feature>
<dbReference type="RefSeq" id="WP_091531059.1">
    <property type="nucleotide sequence ID" value="NZ_LT629772.1"/>
</dbReference>
<dbReference type="SUPFAM" id="SSF46785">
    <property type="entry name" value="Winged helix' DNA-binding domain"/>
    <property type="match status" value="1"/>
</dbReference>
<feature type="compositionally biased region" description="Polar residues" evidence="1">
    <location>
        <begin position="181"/>
        <end position="194"/>
    </location>
</feature>
<dbReference type="InterPro" id="IPR000835">
    <property type="entry name" value="HTH_MarR-typ"/>
</dbReference>
<dbReference type="PRINTS" id="PR00598">
    <property type="entry name" value="HTHMARR"/>
</dbReference>
<dbReference type="STRING" id="630515.SAMN04489812_5996"/>
<dbReference type="SMART" id="SM00347">
    <property type="entry name" value="HTH_MARR"/>
    <property type="match status" value="1"/>
</dbReference>
<evidence type="ECO:0000256" key="1">
    <source>
        <dbReference type="SAM" id="MobiDB-lite"/>
    </source>
</evidence>